<dbReference type="KEGG" id="trr:M419DRAFT_73996"/>
<gene>
    <name evidence="2" type="ORF">M419DRAFT_73996</name>
</gene>
<evidence type="ECO:0000313" key="3">
    <source>
        <dbReference type="Proteomes" id="UP000024376"/>
    </source>
</evidence>
<evidence type="ECO:0000256" key="1">
    <source>
        <dbReference type="SAM" id="MobiDB-lite"/>
    </source>
</evidence>
<sequence length="96" mass="11144">MDSRSSSGINKLLSTLRRPLNSPSSRSNSPTAQDWRNNEPQCISGEYIIPQRLEAALRRNWNTQYAVEMRSNEYRIRAPGKLSEDEIRTFYSPGYY</sequence>
<reference evidence="3" key="1">
    <citation type="journal article" date="2013" name="Ind. Biotechnol.">
        <title>Comparative genomics analysis of Trichoderma reesei strains.</title>
        <authorList>
            <person name="Koike H."/>
            <person name="Aerts A."/>
            <person name="LaButti K."/>
            <person name="Grigoriev I.V."/>
            <person name="Baker S.E."/>
        </authorList>
    </citation>
    <scope>NUCLEOTIDE SEQUENCE [LARGE SCALE GENOMIC DNA]</scope>
    <source>
        <strain evidence="3">ATCC 56765 / BCRC 32924 / NRRL 11460 / Rut C-30</strain>
    </source>
</reference>
<dbReference type="HOGENOM" id="CLU_2361246_0_0_1"/>
<organism evidence="2 3">
    <name type="scientific">Hypocrea jecorina (strain ATCC 56765 / BCRC 32924 / NRRL 11460 / Rut C-30)</name>
    <name type="common">Trichoderma reesei</name>
    <dbReference type="NCBI Taxonomy" id="1344414"/>
    <lineage>
        <taxon>Eukaryota</taxon>
        <taxon>Fungi</taxon>
        <taxon>Dikarya</taxon>
        <taxon>Ascomycota</taxon>
        <taxon>Pezizomycotina</taxon>
        <taxon>Sordariomycetes</taxon>
        <taxon>Hypocreomycetidae</taxon>
        <taxon>Hypocreales</taxon>
        <taxon>Hypocreaceae</taxon>
        <taxon>Trichoderma</taxon>
    </lineage>
</organism>
<dbReference type="OrthoDB" id="4749603at2759"/>
<protein>
    <submittedName>
        <fullName evidence="2">Uncharacterized protein</fullName>
    </submittedName>
</protein>
<feature type="region of interest" description="Disordered" evidence="1">
    <location>
        <begin position="1"/>
        <end position="38"/>
    </location>
</feature>
<dbReference type="Proteomes" id="UP000024376">
    <property type="component" value="Unassembled WGS sequence"/>
</dbReference>
<feature type="compositionally biased region" description="Low complexity" evidence="1">
    <location>
        <begin position="12"/>
        <end position="31"/>
    </location>
</feature>
<name>A0A024SH27_HYPJR</name>
<accession>A0A024SH27</accession>
<dbReference type="EMBL" id="KI911142">
    <property type="protein sequence ID" value="ETS03811.1"/>
    <property type="molecule type" value="Genomic_DNA"/>
</dbReference>
<evidence type="ECO:0000313" key="2">
    <source>
        <dbReference type="EMBL" id="ETS03811.1"/>
    </source>
</evidence>
<proteinExistence type="predicted"/>
<dbReference type="AlphaFoldDB" id="A0A024SH27"/>